<name>A0ABW5NXD6_9FLAO</name>
<evidence type="ECO:0000256" key="5">
    <source>
        <dbReference type="ARBA" id="ARBA00023136"/>
    </source>
</evidence>
<gene>
    <name evidence="8" type="ORF">ACFSR3_16655</name>
</gene>
<keyword evidence="3" id="KW-0997">Cell inner membrane</keyword>
<evidence type="ECO:0000256" key="6">
    <source>
        <dbReference type="ARBA" id="ARBA00023315"/>
    </source>
</evidence>
<keyword evidence="9" id="KW-1185">Reference proteome</keyword>
<reference evidence="9" key="1">
    <citation type="journal article" date="2019" name="Int. J. Syst. Evol. Microbiol.">
        <title>The Global Catalogue of Microorganisms (GCM) 10K type strain sequencing project: providing services to taxonomists for standard genome sequencing and annotation.</title>
        <authorList>
            <consortium name="The Broad Institute Genomics Platform"/>
            <consortium name="The Broad Institute Genome Sequencing Center for Infectious Disease"/>
            <person name="Wu L."/>
            <person name="Ma J."/>
        </authorList>
    </citation>
    <scope>NUCLEOTIDE SEQUENCE [LARGE SCALE GENOMIC DNA]</scope>
    <source>
        <strain evidence="9">KCTC 42107</strain>
    </source>
</reference>
<keyword evidence="7" id="KW-1133">Transmembrane helix</keyword>
<feature type="transmembrane region" description="Helical" evidence="7">
    <location>
        <begin position="12"/>
        <end position="39"/>
    </location>
</feature>
<accession>A0ABW5NXD6</accession>
<comment type="caution">
    <text evidence="8">The sequence shown here is derived from an EMBL/GenBank/DDBJ whole genome shotgun (WGS) entry which is preliminary data.</text>
</comment>
<sequence>MQLLAYLLLYPFIWFISILPFRILYFFSDIVCFIIYRIIGYRKKTVRENLRLTLGHLSPKELKAIEKRFYSHFTDSFFEMAKTLTISDKELQKRYVFENYEVIEDLEAKGKSIILLLGHYASYEWLIIMNRRLTTYKGYGVYKVIKNKYFDSLVRKIRGKFNTELIGTRETIPVIRQNERKGVKGIYGFVADQSPKLGKALHWAMFFGMEVPVFTGGEMLAKKQDMNMAYAKVSKLSRGHYSAAFVAVENIKEIPDYKVTDGFLRMLEQQILEAPEYYLWTHKRFKHRKNDPA</sequence>
<evidence type="ECO:0000256" key="3">
    <source>
        <dbReference type="ARBA" id="ARBA00022519"/>
    </source>
</evidence>
<evidence type="ECO:0000256" key="1">
    <source>
        <dbReference type="ARBA" id="ARBA00004533"/>
    </source>
</evidence>
<dbReference type="PIRSF" id="PIRSF026649">
    <property type="entry name" value="MsbB"/>
    <property type="match status" value="1"/>
</dbReference>
<evidence type="ECO:0000313" key="9">
    <source>
        <dbReference type="Proteomes" id="UP001597480"/>
    </source>
</evidence>
<keyword evidence="5 7" id="KW-0472">Membrane</keyword>
<dbReference type="EMBL" id="JBHUMD010000030">
    <property type="protein sequence ID" value="MFD2603696.1"/>
    <property type="molecule type" value="Genomic_DNA"/>
</dbReference>
<keyword evidence="7" id="KW-0812">Transmembrane</keyword>
<organism evidence="8 9">
    <name type="scientific">Flavobacterium suzhouense</name>
    <dbReference type="NCBI Taxonomy" id="1529638"/>
    <lineage>
        <taxon>Bacteria</taxon>
        <taxon>Pseudomonadati</taxon>
        <taxon>Bacteroidota</taxon>
        <taxon>Flavobacteriia</taxon>
        <taxon>Flavobacteriales</taxon>
        <taxon>Flavobacteriaceae</taxon>
        <taxon>Flavobacterium</taxon>
    </lineage>
</organism>
<keyword evidence="6 8" id="KW-0012">Acyltransferase</keyword>
<evidence type="ECO:0000256" key="7">
    <source>
        <dbReference type="SAM" id="Phobius"/>
    </source>
</evidence>
<dbReference type="RefSeq" id="WP_379822608.1">
    <property type="nucleotide sequence ID" value="NZ_JBHUMD010000030.1"/>
</dbReference>
<dbReference type="CDD" id="cd07984">
    <property type="entry name" value="LPLAT_LABLAT-like"/>
    <property type="match status" value="1"/>
</dbReference>
<dbReference type="InterPro" id="IPR004960">
    <property type="entry name" value="LipA_acyltrans"/>
</dbReference>
<dbReference type="PANTHER" id="PTHR30606:SF10">
    <property type="entry name" value="PHOSPHATIDYLINOSITOL MANNOSIDE ACYLTRANSFERASE"/>
    <property type="match status" value="1"/>
</dbReference>
<proteinExistence type="predicted"/>
<evidence type="ECO:0000256" key="2">
    <source>
        <dbReference type="ARBA" id="ARBA00022475"/>
    </source>
</evidence>
<keyword evidence="4" id="KW-0808">Transferase</keyword>
<dbReference type="GO" id="GO:0016746">
    <property type="term" value="F:acyltransferase activity"/>
    <property type="evidence" value="ECO:0007669"/>
    <property type="project" value="UniProtKB-KW"/>
</dbReference>
<dbReference type="Proteomes" id="UP001597480">
    <property type="component" value="Unassembled WGS sequence"/>
</dbReference>
<protein>
    <submittedName>
        <fullName evidence="8">Lysophospholipid acyltransferase family protein</fullName>
    </submittedName>
</protein>
<dbReference type="PANTHER" id="PTHR30606">
    <property type="entry name" value="LIPID A BIOSYNTHESIS LAUROYL ACYLTRANSFERASE"/>
    <property type="match status" value="1"/>
</dbReference>
<evidence type="ECO:0000313" key="8">
    <source>
        <dbReference type="EMBL" id="MFD2603696.1"/>
    </source>
</evidence>
<comment type="subcellular location">
    <subcellularLocation>
        <location evidence="1">Cell inner membrane</location>
    </subcellularLocation>
</comment>
<evidence type="ECO:0000256" key="4">
    <source>
        <dbReference type="ARBA" id="ARBA00022679"/>
    </source>
</evidence>
<keyword evidence="2" id="KW-1003">Cell membrane</keyword>
<dbReference type="Pfam" id="PF03279">
    <property type="entry name" value="Lip_A_acyltrans"/>
    <property type="match status" value="1"/>
</dbReference>